<dbReference type="FunFam" id="3.30.420.10:FF:000063">
    <property type="entry name" value="Retrovirus-related Pol polyprotein from transposon 297-like Protein"/>
    <property type="match status" value="1"/>
</dbReference>
<dbReference type="SUPFAM" id="SSF53098">
    <property type="entry name" value="Ribonuclease H-like"/>
    <property type="match status" value="1"/>
</dbReference>
<dbReference type="InterPro" id="IPR043502">
    <property type="entry name" value="DNA/RNA_pol_sf"/>
</dbReference>
<dbReference type="InterPro" id="IPR036397">
    <property type="entry name" value="RNaseH_sf"/>
</dbReference>
<evidence type="ECO:0000259" key="3">
    <source>
        <dbReference type="PROSITE" id="PS50994"/>
    </source>
</evidence>
<reference evidence="4" key="1">
    <citation type="submission" date="2022-11" db="UniProtKB">
        <authorList>
            <consortium name="EnsemblMetazoa"/>
        </authorList>
    </citation>
    <scope>IDENTIFICATION</scope>
</reference>
<dbReference type="Gene3D" id="3.10.10.10">
    <property type="entry name" value="HIV Type 1 Reverse Transcriptase, subunit A, domain 1"/>
    <property type="match status" value="1"/>
</dbReference>
<dbReference type="RefSeq" id="XP_038053941.1">
    <property type="nucleotide sequence ID" value="XM_038198013.1"/>
</dbReference>
<accession>A0A913ZS77</accession>
<dbReference type="Pfam" id="PF17921">
    <property type="entry name" value="Integrase_H2C2"/>
    <property type="match status" value="1"/>
</dbReference>
<dbReference type="Gene3D" id="3.30.70.270">
    <property type="match status" value="2"/>
</dbReference>
<evidence type="ECO:0008006" key="6">
    <source>
        <dbReference type="Google" id="ProtNLM"/>
    </source>
</evidence>
<dbReference type="InterPro" id="IPR041588">
    <property type="entry name" value="Integrase_H2C2"/>
</dbReference>
<dbReference type="GO" id="GO:0003676">
    <property type="term" value="F:nucleic acid binding"/>
    <property type="evidence" value="ECO:0007669"/>
    <property type="project" value="InterPro"/>
</dbReference>
<dbReference type="FunFam" id="3.30.70.270:FF:000026">
    <property type="entry name" value="Transposon Ty3-G Gag-Pol polyprotein"/>
    <property type="match status" value="1"/>
</dbReference>
<dbReference type="PANTHER" id="PTHR37984">
    <property type="entry name" value="PROTEIN CBG26694"/>
    <property type="match status" value="1"/>
</dbReference>
<protein>
    <recommendedName>
        <fullName evidence="6">Reverse transcriptase</fullName>
    </recommendedName>
</protein>
<feature type="compositionally biased region" description="Basic and acidic residues" evidence="1">
    <location>
        <begin position="1207"/>
        <end position="1225"/>
    </location>
</feature>
<feature type="region of interest" description="Disordered" evidence="1">
    <location>
        <begin position="1193"/>
        <end position="1225"/>
    </location>
</feature>
<feature type="compositionally biased region" description="Basic and acidic residues" evidence="1">
    <location>
        <begin position="250"/>
        <end position="264"/>
    </location>
</feature>
<dbReference type="InterPro" id="IPR000477">
    <property type="entry name" value="RT_dom"/>
</dbReference>
<dbReference type="CDD" id="cd09274">
    <property type="entry name" value="RNase_HI_RT_Ty3"/>
    <property type="match status" value="1"/>
</dbReference>
<dbReference type="CDD" id="cd05481">
    <property type="entry name" value="retropepsin_like_LTR_1"/>
    <property type="match status" value="1"/>
</dbReference>
<dbReference type="InterPro" id="IPR001584">
    <property type="entry name" value="Integrase_cat-core"/>
</dbReference>
<feature type="domain" description="Reverse transcriptase" evidence="2">
    <location>
        <begin position="498"/>
        <end position="675"/>
    </location>
</feature>
<dbReference type="Pfam" id="PF00665">
    <property type="entry name" value="rve"/>
    <property type="match status" value="1"/>
</dbReference>
<dbReference type="PROSITE" id="PS50878">
    <property type="entry name" value="RT_POL"/>
    <property type="match status" value="1"/>
</dbReference>
<feature type="region of interest" description="Disordered" evidence="1">
    <location>
        <begin position="1311"/>
        <end position="1356"/>
    </location>
</feature>
<dbReference type="InterPro" id="IPR043128">
    <property type="entry name" value="Rev_trsase/Diguanyl_cyclase"/>
</dbReference>
<evidence type="ECO:0000313" key="4">
    <source>
        <dbReference type="EnsemblMetazoa" id="XP_038053941.1"/>
    </source>
</evidence>
<dbReference type="GeneID" id="119726357"/>
<dbReference type="Proteomes" id="UP000887568">
    <property type="component" value="Unplaced"/>
</dbReference>
<dbReference type="Gene3D" id="1.10.340.70">
    <property type="match status" value="1"/>
</dbReference>
<dbReference type="InterPro" id="IPR012337">
    <property type="entry name" value="RNaseH-like_sf"/>
</dbReference>
<evidence type="ECO:0000313" key="5">
    <source>
        <dbReference type="Proteomes" id="UP000887568"/>
    </source>
</evidence>
<name>A0A913ZS77_PATMI</name>
<evidence type="ECO:0000256" key="1">
    <source>
        <dbReference type="SAM" id="MobiDB-lite"/>
    </source>
</evidence>
<dbReference type="InterPro" id="IPR041577">
    <property type="entry name" value="RT_RNaseH_2"/>
</dbReference>
<feature type="compositionally biased region" description="Polar residues" evidence="1">
    <location>
        <begin position="1325"/>
        <end position="1343"/>
    </location>
</feature>
<dbReference type="PROSITE" id="PS50994">
    <property type="entry name" value="INTEGRASE"/>
    <property type="match status" value="1"/>
</dbReference>
<dbReference type="Pfam" id="PF17919">
    <property type="entry name" value="RT_RNaseH_2"/>
    <property type="match status" value="1"/>
</dbReference>
<dbReference type="GO" id="GO:0015074">
    <property type="term" value="P:DNA integration"/>
    <property type="evidence" value="ECO:0007669"/>
    <property type="project" value="InterPro"/>
</dbReference>
<feature type="compositionally biased region" description="Basic residues" evidence="1">
    <location>
        <begin position="229"/>
        <end position="249"/>
    </location>
</feature>
<feature type="region of interest" description="Disordered" evidence="1">
    <location>
        <begin position="229"/>
        <end position="291"/>
    </location>
</feature>
<dbReference type="CDD" id="cd01647">
    <property type="entry name" value="RT_LTR"/>
    <property type="match status" value="1"/>
</dbReference>
<dbReference type="InterPro" id="IPR050951">
    <property type="entry name" value="Retrovirus_Pol_polyprotein"/>
</dbReference>
<dbReference type="OMA" id="QHPEETI"/>
<keyword evidence="5" id="KW-1185">Reference proteome</keyword>
<evidence type="ECO:0000259" key="2">
    <source>
        <dbReference type="PROSITE" id="PS50878"/>
    </source>
</evidence>
<dbReference type="PANTHER" id="PTHR37984:SF7">
    <property type="entry name" value="INTEGRASE CATALYTIC DOMAIN-CONTAINING PROTEIN"/>
    <property type="match status" value="1"/>
</dbReference>
<dbReference type="FunFam" id="1.10.340.70:FF:000003">
    <property type="entry name" value="Protein CBG25708"/>
    <property type="match status" value="1"/>
</dbReference>
<dbReference type="Gene3D" id="3.30.420.10">
    <property type="entry name" value="Ribonuclease H-like superfamily/Ribonuclease H"/>
    <property type="match status" value="1"/>
</dbReference>
<feature type="domain" description="Integrase catalytic" evidence="3">
    <location>
        <begin position="1050"/>
        <end position="1215"/>
    </location>
</feature>
<sequence length="1356" mass="154729">MATKFPEMQWDASDLAEEFKIFRQRIELCLADQDITDQAKQAVKIKIAVGKEGLRKINASSLTEDEQRDPSKLWDLFEKQLKVKLNFRIHRLELMRYRQKPKEHLDEFVNRCRAKAVECQFTVEELTERVVELVIASTPSESFQKDLLDRPIGYSIDEMLIEGRKYEAIVAGKQSLQSMETGGASVNAIWSKSRACRNCGLSHPPRRCPAYHDTCKACGAKGHWSKCCRKTRARSRQRRGSKSPRRRRSPSGERRRSPSRDRRPQQRKPKGRKKDESSTPNTTEQETDVHQLEYTDNAYEEVFHVVTVPDFHKKNDNTGNEAYRMLDVVCPDLEGKHRLKVKIDTGAGGNTLPLRTIRQMYGDTWRSQVKPVTTKLTAYNGTPIPCLGSIDLLCRYQDPTWSENRFYVVDVTGPVIAGLPMCRDMGVVTIHAARLTSVQSIEQLMEAYPDQFDTIGSFKRRATLYLKEDAVPHIDPPRKYSVHLKPKLKVEIDKMEALGVIRRVAHHTDWCSSITTSLKQDGSIRVCLDPKRLNQSLRRCPHKIPTLEELNPEFSQARVFSKLDAKAGYWAVHLDEKSQELTTFRTPFGRYCFQRLPFGLAISQDIFQQCMDEIVDQVPGCVCIADDIVVYGRTDEEHDANLRNLFEVAGREGLVFNSTKCRIKTKKISFFGSIYSDVGVQPDPGRVEDIHNLPTPQDKEDLQKFLGLITYVSAYIPNLADKAAILRDLLKKNIPFVWQEDHQAAFEALKLSITADACLQYYNPEMPTVLEVDASQKGLGACLTQHGKPIAFASKSLSPAQKNYSNIERETLALVFGIARFHNYLFGKEFVVYSDHKPLEMIWRKPLSSAPPRLQRLLIKVQGYNFTVHYKPGPTMILSDALSRLPNPKKNEDIHLDRLVGGIDVIEGPELKHIDLLHFGQTKQTQLQVQTARDPTLSSLTQVIYAGWPDEIKELPRDLRPYWPYRDELGISWGVIFKGKQVVIPDDLRQDILAQLHTGHMGIEKTRRLARETVYWPNISRDIDIAVRACEYCQENQPKQKKEPLHPHEIPSTPWTKIGTDLFEIGGDDFLLIIDYTSKFPVVHRLRDTKSATVAGVTSRTLGMFGAPAEIISDNGPQFVGAPYQDMCASWGISHITSSPRYPQSNGFVERAVRTVKTLIKRCQKSKQNVDKALLNLRATPIDSKLPSPAEILFGRPPCTSLPSRRPYTEARHEEMKDAHDKRRDRMKADYDRRYSANELPPLHVGQKVRILDQDSRAWLPGEVTTVCREPRSYKVATPNGSILRRTRSHLREMTDSRHSITPKRVRFADTEKTKDLSKQHKLPNHSNNAARATGDTPQTTRSGRVIRRPVRYIQQ</sequence>
<dbReference type="SUPFAM" id="SSF56672">
    <property type="entry name" value="DNA/RNA polymerases"/>
    <property type="match status" value="1"/>
</dbReference>
<feature type="compositionally biased region" description="Basic residues" evidence="1">
    <location>
        <begin position="1345"/>
        <end position="1356"/>
    </location>
</feature>
<dbReference type="Pfam" id="PF00078">
    <property type="entry name" value="RVT_1"/>
    <property type="match status" value="1"/>
</dbReference>
<dbReference type="EnsemblMetazoa" id="XM_038198013.1">
    <property type="protein sequence ID" value="XP_038053941.1"/>
    <property type="gene ID" value="LOC119726357"/>
</dbReference>
<proteinExistence type="predicted"/>
<dbReference type="OrthoDB" id="775972at2759"/>
<organism evidence="4 5">
    <name type="scientific">Patiria miniata</name>
    <name type="common">Bat star</name>
    <name type="synonym">Asterina miniata</name>
    <dbReference type="NCBI Taxonomy" id="46514"/>
    <lineage>
        <taxon>Eukaryota</taxon>
        <taxon>Metazoa</taxon>
        <taxon>Echinodermata</taxon>
        <taxon>Eleutherozoa</taxon>
        <taxon>Asterozoa</taxon>
        <taxon>Asteroidea</taxon>
        <taxon>Valvatacea</taxon>
        <taxon>Valvatida</taxon>
        <taxon>Asterinidae</taxon>
        <taxon>Patiria</taxon>
    </lineage>
</organism>